<keyword evidence="1" id="KW-0812">Transmembrane</keyword>
<dbReference type="Proteomes" id="UP001596022">
    <property type="component" value="Unassembled WGS sequence"/>
</dbReference>
<feature type="domain" description="Protein-glutamine gamma-glutamyltransferase-like C-terminal" evidence="2">
    <location>
        <begin position="131"/>
        <end position="199"/>
    </location>
</feature>
<reference evidence="4" key="1">
    <citation type="journal article" date="2019" name="Int. J. Syst. Evol. Microbiol.">
        <title>The Global Catalogue of Microorganisms (GCM) 10K type strain sequencing project: providing services to taxonomists for standard genome sequencing and annotation.</title>
        <authorList>
            <consortium name="The Broad Institute Genomics Platform"/>
            <consortium name="The Broad Institute Genome Sequencing Center for Infectious Disease"/>
            <person name="Wu L."/>
            <person name="Ma J."/>
        </authorList>
    </citation>
    <scope>NUCLEOTIDE SEQUENCE [LARGE SCALE GENOMIC DNA]</scope>
    <source>
        <strain evidence="4">CGMCC 1.16306</strain>
    </source>
</reference>
<dbReference type="EMBL" id="JBHSFW010000002">
    <property type="protein sequence ID" value="MFC4618707.1"/>
    <property type="molecule type" value="Genomic_DNA"/>
</dbReference>
<evidence type="ECO:0000256" key="1">
    <source>
        <dbReference type="SAM" id="Phobius"/>
    </source>
</evidence>
<proteinExistence type="predicted"/>
<keyword evidence="1" id="KW-1133">Transmembrane helix</keyword>
<organism evidence="3 4">
    <name type="scientific">Camelliibacillus cellulosilyticus</name>
    <dbReference type="NCBI Taxonomy" id="2174486"/>
    <lineage>
        <taxon>Bacteria</taxon>
        <taxon>Bacillati</taxon>
        <taxon>Bacillota</taxon>
        <taxon>Bacilli</taxon>
        <taxon>Bacillales</taxon>
        <taxon>Sporolactobacillaceae</taxon>
        <taxon>Camelliibacillus</taxon>
    </lineage>
</organism>
<name>A0ABV9GL18_9BACL</name>
<evidence type="ECO:0000313" key="3">
    <source>
        <dbReference type="EMBL" id="MFC4618707.1"/>
    </source>
</evidence>
<gene>
    <name evidence="3" type="ORF">ACFO4N_08145</name>
</gene>
<comment type="caution">
    <text evidence="3">The sequence shown here is derived from an EMBL/GenBank/DDBJ whole genome shotgun (WGS) entry which is preliminary data.</text>
</comment>
<sequence>MKNLDITDAKEKIKAILNGHDYQVYYSKDESVWTPILKKIQEWLIHLIQKLSIRLNISETTSAVIVYIMIGLLILIILGVILWLFFRFRNMNKRRGPITSKTELMETALNHLEKAEIAFEHGDMNTAVRYAFLAFIKRLGENDWIEPKPWKTNHEYHDEIFARNEDLASDFQVIAGVFDQTIYGGLTPGNTEVMRYFDAIKDATTRLGALPEQEEAQR</sequence>
<keyword evidence="1" id="KW-0472">Membrane</keyword>
<evidence type="ECO:0000313" key="4">
    <source>
        <dbReference type="Proteomes" id="UP001596022"/>
    </source>
</evidence>
<dbReference type="InterPro" id="IPR025403">
    <property type="entry name" value="TgpA-like_C"/>
</dbReference>
<dbReference type="RefSeq" id="WP_376845756.1">
    <property type="nucleotide sequence ID" value="NZ_JBHSFW010000002.1"/>
</dbReference>
<keyword evidence="4" id="KW-1185">Reference proteome</keyword>
<accession>A0ABV9GL18</accession>
<protein>
    <submittedName>
        <fullName evidence="3">DUF4129 domain-containing protein</fullName>
    </submittedName>
</protein>
<dbReference type="Pfam" id="PF13559">
    <property type="entry name" value="DUF4129"/>
    <property type="match status" value="1"/>
</dbReference>
<evidence type="ECO:0000259" key="2">
    <source>
        <dbReference type="Pfam" id="PF13559"/>
    </source>
</evidence>
<feature type="transmembrane region" description="Helical" evidence="1">
    <location>
        <begin position="64"/>
        <end position="86"/>
    </location>
</feature>